<dbReference type="Gene3D" id="3.10.20.310">
    <property type="entry name" value="membrane protein fhac"/>
    <property type="match status" value="4"/>
</dbReference>
<dbReference type="OrthoDB" id="38950at2"/>
<keyword evidence="2" id="KW-0812">Transmembrane</keyword>
<keyword evidence="5" id="KW-0998">Cell outer membrane</keyword>
<dbReference type="InterPro" id="IPR039910">
    <property type="entry name" value="D15-like"/>
</dbReference>
<dbReference type="EMBL" id="CP000812">
    <property type="protein sequence ID" value="ABV34185.1"/>
    <property type="molecule type" value="Genomic_DNA"/>
</dbReference>
<evidence type="ECO:0000313" key="8">
    <source>
        <dbReference type="EMBL" id="ABV34185.1"/>
    </source>
</evidence>
<evidence type="ECO:0000256" key="2">
    <source>
        <dbReference type="ARBA" id="ARBA00022692"/>
    </source>
</evidence>
<feature type="domain" description="POTRA" evidence="7">
    <location>
        <begin position="97"/>
        <end position="154"/>
    </location>
</feature>
<evidence type="ECO:0000256" key="3">
    <source>
        <dbReference type="ARBA" id="ARBA00022729"/>
    </source>
</evidence>
<dbReference type="Gene3D" id="2.40.160.50">
    <property type="entry name" value="membrane protein fhac: a member of the omp85/tpsb transporter family"/>
    <property type="match status" value="1"/>
</dbReference>
<dbReference type="Pfam" id="PF01103">
    <property type="entry name" value="Omp85"/>
    <property type="match status" value="1"/>
</dbReference>
<keyword evidence="3" id="KW-0732">Signal</keyword>
<reference evidence="8 9" key="1">
    <citation type="submission" date="2007-08" db="EMBL/GenBank/DDBJ databases">
        <title>Complete sequence of Thermotoga lettingae TMO.</title>
        <authorList>
            <consortium name="US DOE Joint Genome Institute"/>
            <person name="Copeland A."/>
            <person name="Lucas S."/>
            <person name="Lapidus A."/>
            <person name="Barry K."/>
            <person name="Glavina del Rio T."/>
            <person name="Dalin E."/>
            <person name="Tice H."/>
            <person name="Pitluck S."/>
            <person name="Foster B."/>
            <person name="Bruce D."/>
            <person name="Schmutz J."/>
            <person name="Larimer F."/>
            <person name="Land M."/>
            <person name="Hauser L."/>
            <person name="Kyrpides N."/>
            <person name="Mikhailova N."/>
            <person name="Nelson K."/>
            <person name="Gogarten J.P."/>
            <person name="Noll K."/>
            <person name="Richardson P."/>
        </authorList>
    </citation>
    <scope>NUCLEOTIDE SEQUENCE [LARGE SCALE GENOMIC DNA]</scope>
    <source>
        <strain evidence="9">ATCC BAA-301 / DSM 14385 / NBRC 107922 / TMO</strain>
    </source>
</reference>
<sequence length="728" mass="81873" precursor="true">MKFWLTFFLTFFAAVSWGIVISDVTFTGLETVEASELLFLVRDYVNVDLTDQGVQELAKKIFDTGYFSSLEPELISTDKGYVLNLKVQENPVVTDWKIEVTGPELIKKDNLQSAVVLEKNRALSIEKVKESLQAIKKKFDDAGYFLVEVNGDFKEGVYIFQVIEYALWEIYFDGETDGLDFSQIRKQMKIDTLKDFYTTPSILRIFTKDIKRCYPTIQSISSVMSVLSKYVYFGEETSINFEKMDIPGVDEKAAALKINVSLRKIIDDGKVYDNVEIAGNKLISSSELQSIIKLQPGQYVSNVEILKAMQNLIDYYDEKGYPMVFVTAQEKENTLLLNVHEKYVSSVEFDGLSLTKKYVIDDLITFEKGEALKEKDFYDTISALNRTQFFESISAYPVGTSDSTEVKVMINIGEKQRKFDFNGGIAWTPPSEGKQWYEGFYGEVTLATINPFGYGQSFSISGTLGLSSRSFSFEYSVRKPFELPATLGALFKYENTTDDSSVTNILQLGGNFTTLRREGHAFGAGVTYEQRYSSIGTENTLILSGNYSYDTRDNSIFAMNGKYLYTGVSKAGLFGILDDRSYWKLRVDARMFMPLYEDSLSVAFRAFATTLLGESYKISGATEETILFYGIDSVRGTSSVKDKAGWVGSAELRYDLKSQTIPIYLLAFVDVGGTGESLLQPDINVTAGPEMDIAIPMLGVIGFGVAYNFDGNWTFDNFKPFFRFGTAF</sequence>
<dbReference type="PANTHER" id="PTHR12815:SF47">
    <property type="entry name" value="TRANSLOCATION AND ASSEMBLY MODULE SUBUNIT TAMA"/>
    <property type="match status" value="1"/>
</dbReference>
<keyword evidence="9" id="KW-1185">Reference proteome</keyword>
<feature type="domain" description="POTRA" evidence="7">
    <location>
        <begin position="343"/>
        <end position="414"/>
    </location>
</feature>
<dbReference type="GO" id="GO:0019867">
    <property type="term" value="C:outer membrane"/>
    <property type="evidence" value="ECO:0007669"/>
    <property type="project" value="InterPro"/>
</dbReference>
<protein>
    <submittedName>
        <fullName evidence="8">Surface antigen (D15)</fullName>
    </submittedName>
</protein>
<evidence type="ECO:0000313" key="9">
    <source>
        <dbReference type="Proteomes" id="UP000002016"/>
    </source>
</evidence>
<dbReference type="PANTHER" id="PTHR12815">
    <property type="entry name" value="SORTING AND ASSEMBLY MACHINERY SAMM50 PROTEIN FAMILY MEMBER"/>
    <property type="match status" value="1"/>
</dbReference>
<gene>
    <name evidence="8" type="ordered locus">Tlet_1631</name>
</gene>
<dbReference type="KEGG" id="tle:Tlet_1631"/>
<dbReference type="eggNOG" id="COG4775">
    <property type="taxonomic scope" value="Bacteria"/>
</dbReference>
<keyword evidence="4" id="KW-0472">Membrane</keyword>
<name>A8F7Q1_PSELT</name>
<dbReference type="STRING" id="416591.Tlet_1631"/>
<evidence type="ECO:0000259" key="7">
    <source>
        <dbReference type="Pfam" id="PF07244"/>
    </source>
</evidence>
<dbReference type="Pfam" id="PF07244">
    <property type="entry name" value="POTRA"/>
    <property type="match status" value="3"/>
</dbReference>
<proteinExistence type="predicted"/>
<dbReference type="InterPro" id="IPR010827">
    <property type="entry name" value="BamA/TamA_POTRA"/>
</dbReference>
<reference evidence="8 9" key="2">
    <citation type="journal article" date="2009" name="Proc. Natl. Acad. Sci. U.S.A.">
        <title>On the chimeric nature, thermophilic origin, and phylogenetic placement of the Thermotogales.</title>
        <authorList>
            <person name="Zhaxybayeva O."/>
            <person name="Swithers K.S."/>
            <person name="Lapierre P."/>
            <person name="Fournier G.P."/>
            <person name="Bickhart D.M."/>
            <person name="DeBoy R.T."/>
            <person name="Nelson K.E."/>
            <person name="Nesbo C.L."/>
            <person name="Doolittle W.F."/>
            <person name="Gogarten J.P."/>
            <person name="Noll K.M."/>
        </authorList>
    </citation>
    <scope>NUCLEOTIDE SEQUENCE [LARGE SCALE GENOMIC DNA]</scope>
    <source>
        <strain evidence="9">ATCC BAA-301 / DSM 14385 / NBRC 107922 / TMO</strain>
    </source>
</reference>
<evidence type="ECO:0000259" key="6">
    <source>
        <dbReference type="Pfam" id="PF01103"/>
    </source>
</evidence>
<dbReference type="Proteomes" id="UP000002016">
    <property type="component" value="Chromosome"/>
</dbReference>
<accession>A8F7Q1</accession>
<dbReference type="RefSeq" id="WP_012003661.1">
    <property type="nucleotide sequence ID" value="NC_009828.1"/>
</dbReference>
<comment type="subcellular location">
    <subcellularLocation>
        <location evidence="1">Membrane</location>
    </subcellularLocation>
</comment>
<evidence type="ECO:0000256" key="4">
    <source>
        <dbReference type="ARBA" id="ARBA00023136"/>
    </source>
</evidence>
<evidence type="ECO:0000256" key="1">
    <source>
        <dbReference type="ARBA" id="ARBA00004370"/>
    </source>
</evidence>
<evidence type="ECO:0000256" key="5">
    <source>
        <dbReference type="ARBA" id="ARBA00023237"/>
    </source>
</evidence>
<feature type="domain" description="Bacterial surface antigen (D15)" evidence="6">
    <location>
        <begin position="450"/>
        <end position="725"/>
    </location>
</feature>
<feature type="domain" description="POTRA" evidence="7">
    <location>
        <begin position="273"/>
        <end position="342"/>
    </location>
</feature>
<dbReference type="InterPro" id="IPR000184">
    <property type="entry name" value="Bac_surfAg_D15"/>
</dbReference>
<organism evidence="8 9">
    <name type="scientific">Pseudothermotoga lettingae (strain ATCC BAA-301 / DSM 14385 / NBRC 107922 / TMO)</name>
    <name type="common">Thermotoga lettingae</name>
    <dbReference type="NCBI Taxonomy" id="416591"/>
    <lineage>
        <taxon>Bacteria</taxon>
        <taxon>Thermotogati</taxon>
        <taxon>Thermotogota</taxon>
        <taxon>Thermotogae</taxon>
        <taxon>Thermotogales</taxon>
        <taxon>Thermotogaceae</taxon>
        <taxon>Pseudothermotoga</taxon>
    </lineage>
</organism>
<dbReference type="AlphaFoldDB" id="A8F7Q1"/>
<dbReference type="HOGENOM" id="CLU_369531_0_0_0"/>